<evidence type="ECO:0000313" key="1">
    <source>
        <dbReference type="EMBL" id="KZL87265.1"/>
    </source>
</evidence>
<dbReference type="AlphaFoldDB" id="A0A162PKP9"/>
<gene>
    <name evidence="1" type="ORF">CI238_10404</name>
</gene>
<dbReference type="Gene3D" id="1.25.40.20">
    <property type="entry name" value="Ankyrin repeat-containing domain"/>
    <property type="match status" value="2"/>
</dbReference>
<accession>A0A162PKP9</accession>
<dbReference type="InterPro" id="IPR036770">
    <property type="entry name" value="Ankyrin_rpt-contain_sf"/>
</dbReference>
<organism evidence="1 2">
    <name type="scientific">Colletotrichum incanum</name>
    <name type="common">Soybean anthracnose fungus</name>
    <dbReference type="NCBI Taxonomy" id="1573173"/>
    <lineage>
        <taxon>Eukaryota</taxon>
        <taxon>Fungi</taxon>
        <taxon>Dikarya</taxon>
        <taxon>Ascomycota</taxon>
        <taxon>Pezizomycotina</taxon>
        <taxon>Sordariomycetes</taxon>
        <taxon>Hypocreomycetidae</taxon>
        <taxon>Glomerellales</taxon>
        <taxon>Glomerellaceae</taxon>
        <taxon>Colletotrichum</taxon>
        <taxon>Colletotrichum spaethianum species complex</taxon>
    </lineage>
</organism>
<evidence type="ECO:0000313" key="2">
    <source>
        <dbReference type="Proteomes" id="UP000076584"/>
    </source>
</evidence>
<dbReference type="SUPFAM" id="SSF48403">
    <property type="entry name" value="Ankyrin repeat"/>
    <property type="match status" value="1"/>
</dbReference>
<reference evidence="1 2" key="1">
    <citation type="submission" date="2015-06" db="EMBL/GenBank/DDBJ databases">
        <title>Survival trade-offs in plant roots during colonization by closely related pathogenic and mutualistic fungi.</title>
        <authorList>
            <person name="Hacquard S."/>
            <person name="Kracher B."/>
            <person name="Hiruma K."/>
            <person name="Weinman A."/>
            <person name="Muench P."/>
            <person name="Garrido Oter R."/>
            <person name="Ver Loren van Themaat E."/>
            <person name="Dallerey J.-F."/>
            <person name="Damm U."/>
            <person name="Henrissat B."/>
            <person name="Lespinet O."/>
            <person name="Thon M."/>
            <person name="Kemen E."/>
            <person name="McHardy A.C."/>
            <person name="Schulze-Lefert P."/>
            <person name="O'Connell R.J."/>
        </authorList>
    </citation>
    <scope>NUCLEOTIDE SEQUENCE [LARGE SCALE GENOMIC DNA]</scope>
    <source>
        <strain evidence="1 2">MAFF 238704</strain>
    </source>
</reference>
<sequence length="387" mass="43688">MGTKIKTREAMKAENVMMTKTKARMKTRSKFLTLTQDVMHLICEYLEPHDILQLVRTTSIFNAYERSLILHNDMVGNEKRALLWACSKGDIDFARKCLELGYDPNYTTSGTGHQLRSILKVPAPVFFCRAIMTDHPAVVSLLYQYGGRFSGIDLQTINSKGEQCGNPITPFHLVRSKAMVQTILQLEPNLPVDSTRWTANEPILTWMIVRGASPQTVRLLLEAGAHPSGARPRGPQLEFFTPHLPHAFQSLLEAAVFQLDVEMVRLLLNRGASFKYGALNGHGHTHLHCVLSHYLFQAPETYDKSIQIFEACVNHGLDPNRRFRFCSRYDLSNRSSSETQDVNTLFEEALTSVVESEILLKSLIDAGAGPNTRIFCYRDGREKDALF</sequence>
<protein>
    <recommendedName>
        <fullName evidence="3">Ankyrin repeat protein</fullName>
    </recommendedName>
</protein>
<dbReference type="SMART" id="SM00248">
    <property type="entry name" value="ANK"/>
    <property type="match status" value="3"/>
</dbReference>
<proteinExistence type="predicted"/>
<evidence type="ECO:0008006" key="3">
    <source>
        <dbReference type="Google" id="ProtNLM"/>
    </source>
</evidence>
<dbReference type="InterPro" id="IPR002110">
    <property type="entry name" value="Ankyrin_rpt"/>
</dbReference>
<name>A0A162PKP9_COLIC</name>
<dbReference type="EMBL" id="LFIW01000292">
    <property type="protein sequence ID" value="KZL87265.1"/>
    <property type="molecule type" value="Genomic_DNA"/>
</dbReference>
<comment type="caution">
    <text evidence="1">The sequence shown here is derived from an EMBL/GenBank/DDBJ whole genome shotgun (WGS) entry which is preliminary data.</text>
</comment>
<dbReference type="Proteomes" id="UP000076584">
    <property type="component" value="Unassembled WGS sequence"/>
</dbReference>
<keyword evidence="2" id="KW-1185">Reference proteome</keyword>